<evidence type="ECO:0000259" key="5">
    <source>
        <dbReference type="PROSITE" id="PS50977"/>
    </source>
</evidence>
<evidence type="ECO:0000313" key="6">
    <source>
        <dbReference type="EMBL" id="AYB44681.1"/>
    </source>
</evidence>
<dbReference type="Gene3D" id="1.10.357.10">
    <property type="entry name" value="Tetracycline Repressor, domain 2"/>
    <property type="match status" value="1"/>
</dbReference>
<dbReference type="SUPFAM" id="SSF48498">
    <property type="entry name" value="Tetracyclin repressor-like, C-terminal domain"/>
    <property type="match status" value="1"/>
</dbReference>
<dbReference type="RefSeq" id="WP_119848564.1">
    <property type="nucleotide sequence ID" value="NZ_CP032412.1"/>
</dbReference>
<dbReference type="GO" id="GO:0000976">
    <property type="term" value="F:transcription cis-regulatory region binding"/>
    <property type="evidence" value="ECO:0007669"/>
    <property type="project" value="TreeGrafter"/>
</dbReference>
<name>A0A385TMG6_PAELA</name>
<feature type="DNA-binding region" description="H-T-H motif" evidence="4">
    <location>
        <begin position="36"/>
        <end position="55"/>
    </location>
</feature>
<evidence type="ECO:0000313" key="7">
    <source>
        <dbReference type="Proteomes" id="UP000266552"/>
    </source>
</evidence>
<dbReference type="InterPro" id="IPR001647">
    <property type="entry name" value="HTH_TetR"/>
</dbReference>
<keyword evidence="1" id="KW-0805">Transcription regulation</keyword>
<reference evidence="6 7" key="1">
    <citation type="submission" date="2018-09" db="EMBL/GenBank/DDBJ databases">
        <title>Genome Sequence of Paenibacillus lautus Strain E7593-69, Azo Dye-Degrading Bacteria, Isolated from Commercial Tattoo Inks.</title>
        <authorList>
            <person name="Nho S.W."/>
            <person name="Kim S.-J."/>
            <person name="Kweon O."/>
            <person name="Cerniglia C.E."/>
        </authorList>
    </citation>
    <scope>NUCLEOTIDE SEQUENCE [LARGE SCALE GENOMIC DNA]</scope>
    <source>
        <strain evidence="6 7">E7593-69</strain>
    </source>
</reference>
<protein>
    <submittedName>
        <fullName evidence="6">TetR/AcrR family transcriptional regulator</fullName>
    </submittedName>
</protein>
<keyword evidence="3" id="KW-0804">Transcription</keyword>
<evidence type="ECO:0000256" key="2">
    <source>
        <dbReference type="ARBA" id="ARBA00023125"/>
    </source>
</evidence>
<dbReference type="PANTHER" id="PTHR30055:SF234">
    <property type="entry name" value="HTH-TYPE TRANSCRIPTIONAL REGULATOR BETI"/>
    <property type="match status" value="1"/>
</dbReference>
<dbReference type="PROSITE" id="PS50977">
    <property type="entry name" value="HTH_TETR_2"/>
    <property type="match status" value="1"/>
</dbReference>
<feature type="domain" description="HTH tetR-type" evidence="5">
    <location>
        <begin position="13"/>
        <end position="73"/>
    </location>
</feature>
<dbReference type="Proteomes" id="UP000266552">
    <property type="component" value="Chromosome"/>
</dbReference>
<accession>A0A385TMG6</accession>
<dbReference type="InterPro" id="IPR036271">
    <property type="entry name" value="Tet_transcr_reg_TetR-rel_C_sf"/>
</dbReference>
<dbReference type="PANTHER" id="PTHR30055">
    <property type="entry name" value="HTH-TYPE TRANSCRIPTIONAL REGULATOR RUTR"/>
    <property type="match status" value="1"/>
</dbReference>
<dbReference type="KEGG" id="plw:D5F53_15985"/>
<dbReference type="AlphaFoldDB" id="A0A385TMG6"/>
<gene>
    <name evidence="6" type="ORF">D5F53_15985</name>
</gene>
<sequence>MPRTKEQYEEMRNATRQKIQSAGMRLFVQKGFGSTNVQDIADAAGISIGLLYRHYKTKDSLFNELVEFALDGLTQIIQTFEDADSPKKLMTQFVDEIYHDMQEGEELANLLILMNQLFFSGDGANRKQAEVLEVNGRLLRSTAALIKKGQETGDFRSGDAHEMAVLFYSALQGLADMKVILKNDFVMPSPSVLTLFLFKEGA</sequence>
<dbReference type="PRINTS" id="PR00455">
    <property type="entry name" value="HTHTETR"/>
</dbReference>
<dbReference type="EMBL" id="CP032412">
    <property type="protein sequence ID" value="AYB44681.1"/>
    <property type="molecule type" value="Genomic_DNA"/>
</dbReference>
<keyword evidence="2 4" id="KW-0238">DNA-binding</keyword>
<evidence type="ECO:0000256" key="4">
    <source>
        <dbReference type="PROSITE-ProRule" id="PRU00335"/>
    </source>
</evidence>
<proteinExistence type="predicted"/>
<dbReference type="InterPro" id="IPR009057">
    <property type="entry name" value="Homeodomain-like_sf"/>
</dbReference>
<keyword evidence="7" id="KW-1185">Reference proteome</keyword>
<dbReference type="SUPFAM" id="SSF46689">
    <property type="entry name" value="Homeodomain-like"/>
    <property type="match status" value="1"/>
</dbReference>
<evidence type="ECO:0000256" key="1">
    <source>
        <dbReference type="ARBA" id="ARBA00023015"/>
    </source>
</evidence>
<evidence type="ECO:0000256" key="3">
    <source>
        <dbReference type="ARBA" id="ARBA00023163"/>
    </source>
</evidence>
<dbReference type="InterPro" id="IPR050109">
    <property type="entry name" value="HTH-type_TetR-like_transc_reg"/>
</dbReference>
<organism evidence="6 7">
    <name type="scientific">Paenibacillus lautus</name>
    <name type="common">Bacillus lautus</name>
    <dbReference type="NCBI Taxonomy" id="1401"/>
    <lineage>
        <taxon>Bacteria</taxon>
        <taxon>Bacillati</taxon>
        <taxon>Bacillota</taxon>
        <taxon>Bacilli</taxon>
        <taxon>Bacillales</taxon>
        <taxon>Paenibacillaceae</taxon>
        <taxon>Paenibacillus</taxon>
    </lineage>
</organism>
<dbReference type="GO" id="GO:0003700">
    <property type="term" value="F:DNA-binding transcription factor activity"/>
    <property type="evidence" value="ECO:0007669"/>
    <property type="project" value="TreeGrafter"/>
</dbReference>
<dbReference type="Pfam" id="PF00440">
    <property type="entry name" value="TetR_N"/>
    <property type="match status" value="1"/>
</dbReference>